<dbReference type="InterPro" id="IPR000305">
    <property type="entry name" value="GIY-YIG_endonuc"/>
</dbReference>
<evidence type="ECO:0000259" key="1">
    <source>
        <dbReference type="PROSITE" id="PS00028"/>
    </source>
</evidence>
<dbReference type="Gene3D" id="3.30.160.60">
    <property type="entry name" value="Classic Zinc Finger"/>
    <property type="match status" value="1"/>
</dbReference>
<dbReference type="SUPFAM" id="SSF82771">
    <property type="entry name" value="GIY-YIG endonuclease"/>
    <property type="match status" value="1"/>
</dbReference>
<dbReference type="InterPro" id="IPR035901">
    <property type="entry name" value="GIY-YIG_endonuc_sf"/>
</dbReference>
<dbReference type="InterPro" id="IPR013087">
    <property type="entry name" value="Znf_C2H2_type"/>
</dbReference>
<dbReference type="PROSITE" id="PS00028">
    <property type="entry name" value="ZINC_FINGER_C2H2_1"/>
    <property type="match status" value="1"/>
</dbReference>
<evidence type="ECO:0000313" key="2">
    <source>
        <dbReference type="EMBL" id="QHT25555.1"/>
    </source>
</evidence>
<feature type="domain" description="C2H2-type" evidence="1">
    <location>
        <begin position="135"/>
        <end position="157"/>
    </location>
</feature>
<sequence>MPKTDIDYSNTIIYKITCKDPDIKDVYVGHTTNFVQRKHAHKQSCTNMKSLNYSCKLYEAIRNNGGWNNWTMEIVGFFNCKDHYEARIKEQEYFELLHATLNSIEPMPKPKLKPKQIMKLKMNKYKPINKIIYNCEICKIKFQNLKSMEKHNQCNKHIKKQKQILEQSNRASYRENIIDNSITNYCELGQNVSKLENGINPKYICEKCEYKTDNKKDYSKHLLTNKHLRQMLENPIKPPKYMCETCEYNTDNKKDYSKHLLTAKHIKNMNEPQINPITNPITNNDVKLSCECGKKYNHYSSLWNHKQRCENKEKTNNIPMNLILEVIKQSKEIQNVLVEQNKELQAKLLEQSQQLLEQNKQIIERSDEHHKQIIELAKKPSMVNSNNQFNLNFFLNETCKNAMNIQDFIQSIKLTTQDFENTGRLGFVDGISRIFINELKRLEVERRPLHCTDMKRETVYVKDNDTWEKENQEKKKLKWAINSIAQLNLNQVQQWQQEYPECRENNTTANTRFNEMAMIALGGFGDEQETKYREKIMKNVMREIVVSKDI</sequence>
<dbReference type="SUPFAM" id="SSF57667">
    <property type="entry name" value="beta-beta-alpha zinc fingers"/>
    <property type="match status" value="1"/>
</dbReference>
<proteinExistence type="predicted"/>
<dbReference type="EMBL" id="MN739771">
    <property type="protein sequence ID" value="QHT25555.1"/>
    <property type="molecule type" value="Genomic_DNA"/>
</dbReference>
<dbReference type="InterPro" id="IPR036236">
    <property type="entry name" value="Znf_C2H2_sf"/>
</dbReference>
<reference evidence="2" key="1">
    <citation type="journal article" date="2020" name="Nature">
        <title>Giant virus diversity and host interactions through global metagenomics.</title>
        <authorList>
            <person name="Schulz F."/>
            <person name="Roux S."/>
            <person name="Paez-Espino D."/>
            <person name="Jungbluth S."/>
            <person name="Walsh D.A."/>
            <person name="Denef V.J."/>
            <person name="McMahon K.D."/>
            <person name="Konstantinidis K.T."/>
            <person name="Eloe-Fadrosh E.A."/>
            <person name="Kyrpides N.C."/>
            <person name="Woyke T."/>
        </authorList>
    </citation>
    <scope>NUCLEOTIDE SEQUENCE</scope>
    <source>
        <strain evidence="2">GVMAG-M-3300023179-152</strain>
    </source>
</reference>
<organism evidence="2">
    <name type="scientific">viral metagenome</name>
    <dbReference type="NCBI Taxonomy" id="1070528"/>
    <lineage>
        <taxon>unclassified sequences</taxon>
        <taxon>metagenomes</taxon>
        <taxon>organismal metagenomes</taxon>
    </lineage>
</organism>
<name>A0A6C0EDY2_9ZZZZ</name>
<accession>A0A6C0EDY2</accession>
<dbReference type="AlphaFoldDB" id="A0A6C0EDY2"/>
<dbReference type="Pfam" id="PF01541">
    <property type="entry name" value="GIY-YIG"/>
    <property type="match status" value="1"/>
</dbReference>
<dbReference type="SMART" id="SM00355">
    <property type="entry name" value="ZnF_C2H2"/>
    <property type="match status" value="3"/>
</dbReference>
<protein>
    <recommendedName>
        <fullName evidence="1">C2H2-type domain-containing protein</fullName>
    </recommendedName>
</protein>